<dbReference type="GO" id="GO:0019853">
    <property type="term" value="P:L-ascorbic acid biosynthetic process"/>
    <property type="evidence" value="ECO:0007669"/>
    <property type="project" value="TreeGrafter"/>
</dbReference>
<organism evidence="5 6">
    <name type="scientific">Allostreptomyces psammosilenae</name>
    <dbReference type="NCBI Taxonomy" id="1892865"/>
    <lineage>
        <taxon>Bacteria</taxon>
        <taxon>Bacillati</taxon>
        <taxon>Actinomycetota</taxon>
        <taxon>Actinomycetes</taxon>
        <taxon>Kitasatosporales</taxon>
        <taxon>Streptomycetaceae</taxon>
        <taxon>Allostreptomyces</taxon>
    </lineage>
</organism>
<dbReference type="EMBL" id="JACBZD010000002">
    <property type="protein sequence ID" value="NYI08220.1"/>
    <property type="molecule type" value="Genomic_DNA"/>
</dbReference>
<dbReference type="PRINTS" id="PR01790">
    <property type="entry name" value="SMP30FAMILY"/>
</dbReference>
<evidence type="ECO:0000313" key="5">
    <source>
        <dbReference type="EMBL" id="NYI08220.1"/>
    </source>
</evidence>
<name>A0A853A428_9ACTN</name>
<feature type="active site" description="Proton donor/acceptor" evidence="2">
    <location>
        <position position="212"/>
    </location>
</feature>
<feature type="binding site" evidence="3">
    <location>
        <position position="115"/>
    </location>
    <ligand>
        <name>substrate</name>
    </ligand>
</feature>
<feature type="binding site" evidence="3">
    <location>
        <position position="212"/>
    </location>
    <ligand>
        <name>a divalent metal cation</name>
        <dbReference type="ChEBI" id="CHEBI:60240"/>
    </ligand>
</feature>
<dbReference type="Proteomes" id="UP000567795">
    <property type="component" value="Unassembled WGS sequence"/>
</dbReference>
<dbReference type="PANTHER" id="PTHR10907">
    <property type="entry name" value="REGUCALCIN"/>
    <property type="match status" value="1"/>
</dbReference>
<keyword evidence="3" id="KW-0862">Zinc</keyword>
<comment type="similarity">
    <text evidence="1">Belongs to the SMP-30/CGR1 family.</text>
</comment>
<evidence type="ECO:0000259" key="4">
    <source>
        <dbReference type="Pfam" id="PF08450"/>
    </source>
</evidence>
<dbReference type="InterPro" id="IPR013658">
    <property type="entry name" value="SGL"/>
</dbReference>
<protein>
    <submittedName>
        <fullName evidence="5">Sugar lactone lactonase YvrE</fullName>
    </submittedName>
</protein>
<dbReference type="GO" id="GO:0004341">
    <property type="term" value="F:gluconolactonase activity"/>
    <property type="evidence" value="ECO:0007669"/>
    <property type="project" value="TreeGrafter"/>
</dbReference>
<dbReference type="RefSeq" id="WP_179817076.1">
    <property type="nucleotide sequence ID" value="NZ_JACBZD010000002.1"/>
</dbReference>
<comment type="cofactor">
    <cofactor evidence="3">
        <name>Zn(2+)</name>
        <dbReference type="ChEBI" id="CHEBI:29105"/>
    </cofactor>
    <text evidence="3">Binds 1 divalent metal cation per subunit.</text>
</comment>
<sequence length="302" mass="31451">MASVEQVTPPLCDHGEGPVWFAPWGGLRWVDMLVGDVLALDHSTGETSRHHVGSVAAVLRPRRDGGTVLALERGFALLPPSGIAAGEKGAWDGLTAGAVPEPLGELWSDPGVRMNEGGCDPDGVFYCGSMAYDKTPGAGRVYRLGPDLAAGTAEPFGAVTISNGFGFSPDHTLAYYIDTPTRRIDVFDFVPGRGLSGRRPFVRIPDEAGVPDGLTVDAEGGVWVALWGGSAVHRYAPDGSLSEVLSLPATQVTACVFGGDGLDELYVTTSQQEIDPAGQPAAGALFRAEVGVRGLPVLPFAG</sequence>
<dbReference type="InterPro" id="IPR011042">
    <property type="entry name" value="6-blade_b-propeller_TolB-like"/>
</dbReference>
<dbReference type="SUPFAM" id="SSF63829">
    <property type="entry name" value="Calcium-dependent phosphotriesterase"/>
    <property type="match status" value="1"/>
</dbReference>
<evidence type="ECO:0000313" key="6">
    <source>
        <dbReference type="Proteomes" id="UP000567795"/>
    </source>
</evidence>
<gene>
    <name evidence="5" type="ORF">FHU37_005249</name>
</gene>
<comment type="caution">
    <text evidence="5">The sequence shown here is derived from an EMBL/GenBank/DDBJ whole genome shotgun (WGS) entry which is preliminary data.</text>
</comment>
<keyword evidence="6" id="KW-1185">Reference proteome</keyword>
<reference evidence="5 6" key="1">
    <citation type="submission" date="2020-07" db="EMBL/GenBank/DDBJ databases">
        <title>Sequencing the genomes of 1000 actinobacteria strains.</title>
        <authorList>
            <person name="Klenk H.-P."/>
        </authorList>
    </citation>
    <scope>NUCLEOTIDE SEQUENCE [LARGE SCALE GENOMIC DNA]</scope>
    <source>
        <strain evidence="5 6">DSM 42178</strain>
    </source>
</reference>
<proteinExistence type="inferred from homology"/>
<evidence type="ECO:0000256" key="1">
    <source>
        <dbReference type="ARBA" id="ARBA00008853"/>
    </source>
</evidence>
<accession>A0A853A428</accession>
<dbReference type="AlphaFoldDB" id="A0A853A428"/>
<feature type="binding site" evidence="3">
    <location>
        <position position="16"/>
    </location>
    <ligand>
        <name>a divalent metal cation</name>
        <dbReference type="ChEBI" id="CHEBI:60240"/>
    </ligand>
</feature>
<keyword evidence="3" id="KW-0479">Metal-binding</keyword>
<feature type="binding site" evidence="3">
    <location>
        <position position="163"/>
    </location>
    <ligand>
        <name>a divalent metal cation</name>
        <dbReference type="ChEBI" id="CHEBI:60240"/>
    </ligand>
</feature>
<dbReference type="PANTHER" id="PTHR10907:SF47">
    <property type="entry name" value="REGUCALCIN"/>
    <property type="match status" value="1"/>
</dbReference>
<dbReference type="Gene3D" id="2.120.10.30">
    <property type="entry name" value="TolB, C-terminal domain"/>
    <property type="match status" value="1"/>
</dbReference>
<dbReference type="InterPro" id="IPR005511">
    <property type="entry name" value="SMP-30"/>
</dbReference>
<dbReference type="Pfam" id="PF08450">
    <property type="entry name" value="SGL"/>
    <property type="match status" value="1"/>
</dbReference>
<feature type="domain" description="SMP-30/Gluconolactonase/LRE-like region" evidence="4">
    <location>
        <begin position="15"/>
        <end position="270"/>
    </location>
</feature>
<feature type="binding site" evidence="3">
    <location>
        <position position="113"/>
    </location>
    <ligand>
        <name>substrate</name>
    </ligand>
</feature>
<evidence type="ECO:0000256" key="2">
    <source>
        <dbReference type="PIRSR" id="PIRSR605511-1"/>
    </source>
</evidence>
<feature type="binding site" evidence="3">
    <location>
        <position position="133"/>
    </location>
    <ligand>
        <name>substrate</name>
    </ligand>
</feature>
<dbReference type="GO" id="GO:0005509">
    <property type="term" value="F:calcium ion binding"/>
    <property type="evidence" value="ECO:0007669"/>
    <property type="project" value="TreeGrafter"/>
</dbReference>
<evidence type="ECO:0000256" key="3">
    <source>
        <dbReference type="PIRSR" id="PIRSR605511-2"/>
    </source>
</evidence>